<sequence>MFPLSKLIISASWYEVHGDGVDDFNGDDIFALAACIEGDGDDDDSDYDYAPAAMEGDDDDDDDGEIVLPINSVRLEESSMWKDKYSPKFDGKVNRVDRKNELYASRVHQNYYFMAPVFKLIGLSCYSNHMHGDGDDIYGPALNGTAMTTTFPTMTTLQAPAACTEWEGDDYDESTTILTMILHQQHDLMLIIVVHGC</sequence>
<dbReference type="EMBL" id="CABIKO010000002">
    <property type="protein sequence ID" value="VVA10674.1"/>
    <property type="molecule type" value="Genomic_DNA"/>
</dbReference>
<gene>
    <name evidence="2" type="ORF">ALMOND_2B021490</name>
</gene>
<name>A0A5E4E4D5_PRUDU</name>
<organism evidence="2 3">
    <name type="scientific">Prunus dulcis</name>
    <name type="common">Almond</name>
    <name type="synonym">Amygdalus dulcis</name>
    <dbReference type="NCBI Taxonomy" id="3755"/>
    <lineage>
        <taxon>Eukaryota</taxon>
        <taxon>Viridiplantae</taxon>
        <taxon>Streptophyta</taxon>
        <taxon>Embryophyta</taxon>
        <taxon>Tracheophyta</taxon>
        <taxon>Spermatophyta</taxon>
        <taxon>Magnoliopsida</taxon>
        <taxon>eudicotyledons</taxon>
        <taxon>Gunneridae</taxon>
        <taxon>Pentapetalae</taxon>
        <taxon>rosids</taxon>
        <taxon>fabids</taxon>
        <taxon>Rosales</taxon>
        <taxon>Rosaceae</taxon>
        <taxon>Amygdaloideae</taxon>
        <taxon>Amygdaleae</taxon>
        <taxon>Prunus</taxon>
    </lineage>
</organism>
<accession>A0A5E4E4D5</accession>
<reference evidence="3" key="1">
    <citation type="journal article" date="2020" name="Plant J.">
        <title>Transposons played a major role in the diversification between the closely related almond and peach genomes: results from the almond genome sequence.</title>
        <authorList>
            <person name="Alioto T."/>
            <person name="Alexiou K.G."/>
            <person name="Bardil A."/>
            <person name="Barteri F."/>
            <person name="Castanera R."/>
            <person name="Cruz F."/>
            <person name="Dhingra A."/>
            <person name="Duval H."/>
            <person name="Fernandez I Marti A."/>
            <person name="Frias L."/>
            <person name="Galan B."/>
            <person name="Garcia J.L."/>
            <person name="Howad W."/>
            <person name="Gomez-Garrido J."/>
            <person name="Gut M."/>
            <person name="Julca I."/>
            <person name="Morata J."/>
            <person name="Puigdomenech P."/>
            <person name="Ribeca P."/>
            <person name="Rubio Cabetas M.J."/>
            <person name="Vlasova A."/>
            <person name="Wirthensohn M."/>
            <person name="Garcia-Mas J."/>
            <person name="Gabaldon T."/>
            <person name="Casacuberta J.M."/>
            <person name="Arus P."/>
        </authorList>
    </citation>
    <scope>NUCLEOTIDE SEQUENCE [LARGE SCALE GENOMIC DNA]</scope>
    <source>
        <strain evidence="3">cv. Texas</strain>
    </source>
</reference>
<protein>
    <submittedName>
        <fullName evidence="2">PREDICTED: PRUPE_7G236500</fullName>
    </submittedName>
</protein>
<dbReference type="Gramene" id="VVA10674">
    <property type="protein sequence ID" value="VVA10674"/>
    <property type="gene ID" value="Prudul26B021490"/>
</dbReference>
<dbReference type="AlphaFoldDB" id="A0A5E4E4D5"/>
<evidence type="ECO:0000313" key="2">
    <source>
        <dbReference type="EMBL" id="VVA10674.1"/>
    </source>
</evidence>
<dbReference type="InParanoid" id="A0A5E4E4D5"/>
<proteinExistence type="predicted"/>
<feature type="region of interest" description="Disordered" evidence="1">
    <location>
        <begin position="42"/>
        <end position="63"/>
    </location>
</feature>
<evidence type="ECO:0000256" key="1">
    <source>
        <dbReference type="SAM" id="MobiDB-lite"/>
    </source>
</evidence>
<evidence type="ECO:0000313" key="3">
    <source>
        <dbReference type="Proteomes" id="UP000327085"/>
    </source>
</evidence>
<dbReference type="PANTHER" id="PTHR37077">
    <property type="match status" value="1"/>
</dbReference>
<dbReference type="PANTHER" id="PTHR37077:SF1">
    <property type="match status" value="1"/>
</dbReference>
<dbReference type="Proteomes" id="UP000327085">
    <property type="component" value="Chromosome 7"/>
</dbReference>